<sequence>MIRKIFFAIICLFATGMYAQDGSVSPYSYFGLGELRSGSTAENQMMGGIGMYADSIHVNLKNPAAYGGLGIQGRDDFGITTYTAGLSYKQTSLKSYTESQTTAVTNLDYLSIGLSIKKGLGVGFGILPYSSVGYNFENLIGTEGSREINQYSGDGGVNKVYMSVGYEFAKDFSFGVTANYNFGRIETLKVQSNEGVLLGSKDERVSRINGVDFNYALSYSPAIDESHTLFTSVRVNTQANLTARNTQRIGSFIGSPTQERFVSEVDLAAQGREDTGITIPTTTTLGVGYGKDMQWFVGVEYSFQKLTDFSNDFLEIDNLVYKDASTLALGGFYTPERNSFGSYFKRVTYRAGVRLEKTGMYVNEKDINNFGITFGLGLPLGNNLSNLNLGFEVGKKGTTAADLIEESYFKVNLGLSLSDQWFRKRKIN</sequence>
<name>A0ABS5W8T5_9FLAO</name>
<dbReference type="Gene3D" id="2.40.160.60">
    <property type="entry name" value="Outer membrane protein transport protein (OMPP1/FadL/TodX)"/>
    <property type="match status" value="1"/>
</dbReference>
<keyword evidence="1" id="KW-0732">Signal</keyword>
<evidence type="ECO:0000313" key="2">
    <source>
        <dbReference type="EMBL" id="MBT2159841.1"/>
    </source>
</evidence>
<dbReference type="EMBL" id="JACATN010000001">
    <property type="protein sequence ID" value="MBT2159841.1"/>
    <property type="molecule type" value="Genomic_DNA"/>
</dbReference>
<reference evidence="3" key="1">
    <citation type="submission" date="2023-07" db="EMBL/GenBank/DDBJ databases">
        <title>Zobellia barbeyronii sp. nov., a new marine flavobacterium, isolated from green and red algae.</title>
        <authorList>
            <person name="Nedashkovskaya O.I."/>
            <person name="Otstavnykh N."/>
            <person name="Zhukova N."/>
            <person name="Guzev K."/>
            <person name="Chausova V."/>
            <person name="Tekutyeva L."/>
            <person name="Mikhailov V."/>
            <person name="Isaeva M."/>
        </authorList>
    </citation>
    <scope>NUCLEOTIDE SEQUENCE [LARGE SCALE GENOMIC DNA]</scope>
    <source>
        <strain evidence="3">KMM 6746</strain>
    </source>
</reference>
<dbReference type="RefSeq" id="WP_214610122.1">
    <property type="nucleotide sequence ID" value="NZ_JACATN010000001.1"/>
</dbReference>
<organism evidence="2 3">
    <name type="scientific">Zobellia barbeyronii</name>
    <dbReference type="NCBI Taxonomy" id="2748009"/>
    <lineage>
        <taxon>Bacteria</taxon>
        <taxon>Pseudomonadati</taxon>
        <taxon>Bacteroidota</taxon>
        <taxon>Flavobacteriia</taxon>
        <taxon>Flavobacteriales</taxon>
        <taxon>Flavobacteriaceae</taxon>
        <taxon>Zobellia</taxon>
    </lineage>
</organism>
<proteinExistence type="predicted"/>
<comment type="caution">
    <text evidence="2">The sequence shown here is derived from an EMBL/GenBank/DDBJ whole genome shotgun (WGS) entry which is preliminary data.</text>
</comment>
<keyword evidence="3" id="KW-1185">Reference proteome</keyword>
<evidence type="ECO:0000256" key="1">
    <source>
        <dbReference type="SAM" id="SignalP"/>
    </source>
</evidence>
<evidence type="ECO:0000313" key="3">
    <source>
        <dbReference type="Proteomes" id="UP000740413"/>
    </source>
</evidence>
<feature type="signal peptide" evidence="1">
    <location>
        <begin position="1"/>
        <end position="19"/>
    </location>
</feature>
<evidence type="ECO:0008006" key="4">
    <source>
        <dbReference type="Google" id="ProtNLM"/>
    </source>
</evidence>
<accession>A0ABS5W8T5</accession>
<protein>
    <recommendedName>
        <fullName evidence="4">Long-subunit fatty acid transport protein</fullName>
    </recommendedName>
</protein>
<dbReference type="SUPFAM" id="SSF56935">
    <property type="entry name" value="Porins"/>
    <property type="match status" value="1"/>
</dbReference>
<feature type="chain" id="PRO_5046778815" description="Long-subunit fatty acid transport protein" evidence="1">
    <location>
        <begin position="20"/>
        <end position="428"/>
    </location>
</feature>
<dbReference type="Proteomes" id="UP000740413">
    <property type="component" value="Unassembled WGS sequence"/>
</dbReference>
<gene>
    <name evidence="2" type="ORF">HW347_01115</name>
</gene>